<reference evidence="1" key="1">
    <citation type="journal article" date="2015" name="Nature">
        <title>Complex archaea that bridge the gap between prokaryotes and eukaryotes.</title>
        <authorList>
            <person name="Spang A."/>
            <person name="Saw J.H."/>
            <person name="Jorgensen S.L."/>
            <person name="Zaremba-Niedzwiedzka K."/>
            <person name="Martijn J."/>
            <person name="Lind A.E."/>
            <person name="van Eijk R."/>
            <person name="Schleper C."/>
            <person name="Guy L."/>
            <person name="Ettema T.J."/>
        </authorList>
    </citation>
    <scope>NUCLEOTIDE SEQUENCE</scope>
</reference>
<evidence type="ECO:0000313" key="1">
    <source>
        <dbReference type="EMBL" id="KKM79501.1"/>
    </source>
</evidence>
<protein>
    <recommendedName>
        <fullName evidence="2">FUZ/MON1/HPS1 first Longin domain-containing protein</fullName>
    </recommendedName>
</protein>
<accession>A0A0F9KXE4</accession>
<gene>
    <name evidence="1" type="ORF">LCGC14_1349290</name>
</gene>
<evidence type="ECO:0008006" key="2">
    <source>
        <dbReference type="Google" id="ProtNLM"/>
    </source>
</evidence>
<name>A0A0F9KXE4_9ZZZZ</name>
<organism evidence="1">
    <name type="scientific">marine sediment metagenome</name>
    <dbReference type="NCBI Taxonomy" id="412755"/>
    <lineage>
        <taxon>unclassified sequences</taxon>
        <taxon>metagenomes</taxon>
        <taxon>ecological metagenomes</taxon>
    </lineage>
</organism>
<dbReference type="AlphaFoldDB" id="A0A0F9KXE4"/>
<proteinExistence type="predicted"/>
<comment type="caution">
    <text evidence="1">The sequence shown here is derived from an EMBL/GenBank/DDBJ whole genome shotgun (WGS) entry which is preliminary data.</text>
</comment>
<dbReference type="EMBL" id="LAZR01008324">
    <property type="protein sequence ID" value="KKM79501.1"/>
    <property type="molecule type" value="Genomic_DNA"/>
</dbReference>
<sequence>MGKILRDIWILTKTGVTLFSRVMSEKINPQIFGGIMSALNIYAEKLTNGGISNFTLSNIRFAIIKRNNLLFIGNASSKIKIKRVVSELELVSEKFIIMYPKEVLENWDSDVSLFTDFKNQIDNSLENTAAKFQKSFW</sequence>